<evidence type="ECO:0000256" key="1">
    <source>
        <dbReference type="ARBA" id="ARBA00004610"/>
    </source>
</evidence>
<evidence type="ECO:0000256" key="5">
    <source>
        <dbReference type="ARBA" id="ARBA00022868"/>
    </source>
</evidence>
<dbReference type="InterPro" id="IPR019570">
    <property type="entry name" value="Connexin_CCC"/>
</dbReference>
<feature type="transmembrane region" description="Helical" evidence="10">
    <location>
        <begin position="21"/>
        <end position="40"/>
    </location>
</feature>
<dbReference type="InterPro" id="IPR038359">
    <property type="entry name" value="Connexin_N_sf"/>
</dbReference>
<evidence type="ECO:0000259" key="11">
    <source>
        <dbReference type="SMART" id="SM00037"/>
    </source>
</evidence>
<feature type="transmembrane region" description="Helical" evidence="10">
    <location>
        <begin position="78"/>
        <end position="100"/>
    </location>
</feature>
<dbReference type="Pfam" id="PF00029">
    <property type="entry name" value="Connexin"/>
    <property type="match status" value="1"/>
</dbReference>
<dbReference type="InParanoid" id="F7AWX4"/>
<comment type="similarity">
    <text evidence="9">Belongs to the connexin family.</text>
</comment>
<protein>
    <recommendedName>
        <fullName evidence="9">Gap junction protein</fullName>
    </recommendedName>
</protein>
<dbReference type="GO" id="GO:0005922">
    <property type="term" value="C:connexin complex"/>
    <property type="evidence" value="ECO:0000318"/>
    <property type="project" value="GO_Central"/>
</dbReference>
<keyword evidence="5 9" id="KW-0303">Gap junction</keyword>
<feature type="transmembrane region" description="Helical" evidence="10">
    <location>
        <begin position="212"/>
        <end position="231"/>
    </location>
</feature>
<evidence type="ECO:0000256" key="7">
    <source>
        <dbReference type="ARBA" id="ARBA00022989"/>
    </source>
</evidence>
<organism evidence="13 14">
    <name type="scientific">Ciona intestinalis</name>
    <name type="common">Transparent sea squirt</name>
    <name type="synonym">Ascidia intestinalis</name>
    <dbReference type="NCBI Taxonomy" id="7719"/>
    <lineage>
        <taxon>Eukaryota</taxon>
        <taxon>Metazoa</taxon>
        <taxon>Chordata</taxon>
        <taxon>Tunicata</taxon>
        <taxon>Ascidiacea</taxon>
        <taxon>Phlebobranchia</taxon>
        <taxon>Cionidae</taxon>
        <taxon>Ciona</taxon>
    </lineage>
</organism>
<reference evidence="14" key="1">
    <citation type="journal article" date="2002" name="Science">
        <title>The draft genome of Ciona intestinalis: insights into chordate and vertebrate origins.</title>
        <authorList>
            <person name="Dehal P."/>
            <person name="Satou Y."/>
            <person name="Campbell R.K."/>
            <person name="Chapman J."/>
            <person name="Degnan B."/>
            <person name="De Tomaso A."/>
            <person name="Davidson B."/>
            <person name="Di Gregorio A."/>
            <person name="Gelpke M."/>
            <person name="Goodstein D.M."/>
            <person name="Harafuji N."/>
            <person name="Hastings K.E."/>
            <person name="Ho I."/>
            <person name="Hotta K."/>
            <person name="Huang W."/>
            <person name="Kawashima T."/>
            <person name="Lemaire P."/>
            <person name="Martinez D."/>
            <person name="Meinertzhagen I.A."/>
            <person name="Necula S."/>
            <person name="Nonaka M."/>
            <person name="Putnam N."/>
            <person name="Rash S."/>
            <person name="Saiga H."/>
            <person name="Satake M."/>
            <person name="Terry A."/>
            <person name="Yamada L."/>
            <person name="Wang H.G."/>
            <person name="Awazu S."/>
            <person name="Azumi K."/>
            <person name="Boore J."/>
            <person name="Branno M."/>
            <person name="Chin-Bow S."/>
            <person name="DeSantis R."/>
            <person name="Doyle S."/>
            <person name="Francino P."/>
            <person name="Keys D.N."/>
            <person name="Haga S."/>
            <person name="Hayashi H."/>
            <person name="Hino K."/>
            <person name="Imai K.S."/>
            <person name="Inaba K."/>
            <person name="Kano S."/>
            <person name="Kobayashi K."/>
            <person name="Kobayashi M."/>
            <person name="Lee B.I."/>
            <person name="Makabe K.W."/>
            <person name="Manohar C."/>
            <person name="Matassi G."/>
            <person name="Medina M."/>
            <person name="Mochizuki Y."/>
            <person name="Mount S."/>
            <person name="Morishita T."/>
            <person name="Miura S."/>
            <person name="Nakayama A."/>
            <person name="Nishizaka S."/>
            <person name="Nomoto H."/>
            <person name="Ohta F."/>
            <person name="Oishi K."/>
            <person name="Rigoutsos I."/>
            <person name="Sano M."/>
            <person name="Sasaki A."/>
            <person name="Sasakura Y."/>
            <person name="Shoguchi E."/>
            <person name="Shin-i T."/>
            <person name="Spagnuolo A."/>
            <person name="Stainier D."/>
            <person name="Suzuki M.M."/>
            <person name="Tassy O."/>
            <person name="Takatori N."/>
            <person name="Tokuoka M."/>
            <person name="Yagi K."/>
            <person name="Yoshizaki F."/>
            <person name="Wada S."/>
            <person name="Zhang C."/>
            <person name="Hyatt P.D."/>
            <person name="Larimer F."/>
            <person name="Detter C."/>
            <person name="Doggett N."/>
            <person name="Glavina T."/>
            <person name="Hawkins T."/>
            <person name="Richardson P."/>
            <person name="Lucas S."/>
            <person name="Kohara Y."/>
            <person name="Levine M."/>
            <person name="Satoh N."/>
            <person name="Rokhsar D.S."/>
        </authorList>
    </citation>
    <scope>NUCLEOTIDE SEQUENCE [LARGE SCALE GENOMIC DNA]</scope>
</reference>
<keyword evidence="7 10" id="KW-1133">Transmembrane helix</keyword>
<dbReference type="STRING" id="7719.ENSCINP00000019514"/>
<reference evidence="13" key="4">
    <citation type="submission" date="2025-09" db="UniProtKB">
        <authorList>
            <consortium name="Ensembl"/>
        </authorList>
    </citation>
    <scope>IDENTIFICATION</scope>
</reference>
<accession>F7AWX4</accession>
<comment type="function">
    <text evidence="9">One gap junction consists of a cluster of closely packed pairs of transmembrane channels, the connexons, through which materials of low MW diffuse from one cell to a neighboring cell.</text>
</comment>
<feature type="transmembrane region" description="Helical" evidence="10">
    <location>
        <begin position="152"/>
        <end position="172"/>
    </location>
</feature>
<dbReference type="AlphaFoldDB" id="F7AWX4"/>
<dbReference type="SMART" id="SM00037">
    <property type="entry name" value="CNX"/>
    <property type="match status" value="1"/>
</dbReference>
<dbReference type="GeneTree" id="ENSGT01150000286949"/>
<evidence type="ECO:0000313" key="13">
    <source>
        <dbReference type="Ensembl" id="ENSCINP00000019514.2"/>
    </source>
</evidence>
<evidence type="ECO:0000256" key="6">
    <source>
        <dbReference type="ARBA" id="ARBA00022949"/>
    </source>
</evidence>
<dbReference type="Proteomes" id="UP000008144">
    <property type="component" value="Chromosome 9"/>
</dbReference>
<evidence type="ECO:0000256" key="10">
    <source>
        <dbReference type="SAM" id="Phobius"/>
    </source>
</evidence>
<dbReference type="SMART" id="SM01089">
    <property type="entry name" value="Connexin_CCC"/>
    <property type="match status" value="1"/>
</dbReference>
<dbReference type="Ensembl" id="ENSCINT00000019514.2">
    <property type="protein sequence ID" value="ENSCINP00000019514.2"/>
    <property type="gene ID" value="ENSCING00000009598.3"/>
</dbReference>
<keyword evidence="8 10" id="KW-0472">Membrane</keyword>
<dbReference type="PROSITE" id="PS00408">
    <property type="entry name" value="CONNEXINS_2"/>
    <property type="match status" value="1"/>
</dbReference>
<dbReference type="InterPro" id="IPR013092">
    <property type="entry name" value="Connexin_N"/>
</dbReference>
<keyword evidence="6" id="KW-0965">Cell junction</keyword>
<name>F7AWX4_CIOIN</name>
<dbReference type="OMA" id="HCDKRRI"/>
<dbReference type="PANTHER" id="PTHR11984:SF53">
    <property type="entry name" value="GAP JUNCTION PROTEIN"/>
    <property type="match status" value="1"/>
</dbReference>
<keyword evidence="3" id="KW-1003">Cell membrane</keyword>
<proteinExistence type="inferred from homology"/>
<feature type="domain" description="Connexin cysteine-rich" evidence="12">
    <location>
        <begin position="163"/>
        <end position="231"/>
    </location>
</feature>
<comment type="subcellular location">
    <subcellularLocation>
        <location evidence="1">Cell junction</location>
        <location evidence="1">Gap junction</location>
    </subcellularLocation>
    <subcellularLocation>
        <location evidence="2 9">Cell membrane</location>
        <topology evidence="2 9">Multi-pass membrane protein</topology>
    </subcellularLocation>
</comment>
<dbReference type="PANTHER" id="PTHR11984">
    <property type="entry name" value="CONNEXIN"/>
    <property type="match status" value="1"/>
</dbReference>
<evidence type="ECO:0000259" key="12">
    <source>
        <dbReference type="SMART" id="SM01089"/>
    </source>
</evidence>
<evidence type="ECO:0000256" key="2">
    <source>
        <dbReference type="ARBA" id="ARBA00004651"/>
    </source>
</evidence>
<evidence type="ECO:0000256" key="9">
    <source>
        <dbReference type="RuleBase" id="RU000630"/>
    </source>
</evidence>
<keyword evidence="14" id="KW-1185">Reference proteome</keyword>
<comment type="subunit">
    <text evidence="9">A connexon is composed of a hexamer of connexins.</text>
</comment>
<dbReference type="EMBL" id="EAAA01002976">
    <property type="status" value="NOT_ANNOTATED_CDS"/>
    <property type="molecule type" value="Genomic_DNA"/>
</dbReference>
<sequence>VMSWKYLDDVLLRLSKNSTLLGKYWIATVLLLRLVVLTVFGESVWSDEQREFTCNTKQPGCENVCFNTFAPVSNVRMWGLQILAVSVPGALYFVYVMHVVSVSNENDKVKTSDLSTAANERVRTANKRWKVLTNHVIPSELHKTRGQCIWRLYLLQIFSRMLIECVFIMLQYTVYFYRWTVPQVFRCQVWPCPHTVDCFISRPQEKTVFFRYMYVISAFSILLSIGELLYIGW</sequence>
<feature type="domain" description="Connexin N-terminal" evidence="11">
    <location>
        <begin position="43"/>
        <end position="76"/>
    </location>
</feature>
<dbReference type="PRINTS" id="PR00206">
    <property type="entry name" value="CONNEXIN"/>
</dbReference>
<evidence type="ECO:0000256" key="8">
    <source>
        <dbReference type="ARBA" id="ARBA00023136"/>
    </source>
</evidence>
<evidence type="ECO:0000256" key="3">
    <source>
        <dbReference type="ARBA" id="ARBA00022475"/>
    </source>
</evidence>
<dbReference type="GO" id="GO:0007267">
    <property type="term" value="P:cell-cell signaling"/>
    <property type="evidence" value="ECO:0000318"/>
    <property type="project" value="GO_Central"/>
</dbReference>
<reference evidence="13" key="3">
    <citation type="submission" date="2025-08" db="UniProtKB">
        <authorList>
            <consortium name="Ensembl"/>
        </authorList>
    </citation>
    <scope>IDENTIFICATION</scope>
</reference>
<dbReference type="InterPro" id="IPR000500">
    <property type="entry name" value="Connexin"/>
</dbReference>
<dbReference type="GO" id="GO:0005243">
    <property type="term" value="F:gap junction channel activity"/>
    <property type="evidence" value="ECO:0000318"/>
    <property type="project" value="GO_Central"/>
</dbReference>
<evidence type="ECO:0000256" key="4">
    <source>
        <dbReference type="ARBA" id="ARBA00022692"/>
    </source>
</evidence>
<keyword evidence="4 9" id="KW-0812">Transmembrane</keyword>
<dbReference type="InterPro" id="IPR017990">
    <property type="entry name" value="Connexin_CS"/>
</dbReference>
<reference evidence="13" key="2">
    <citation type="journal article" date="2008" name="Genome Biol.">
        <title>Improved genome assembly and evidence-based global gene model set for the chordate Ciona intestinalis: new insight into intron and operon populations.</title>
        <authorList>
            <person name="Satou Y."/>
            <person name="Mineta K."/>
            <person name="Ogasawara M."/>
            <person name="Sasakura Y."/>
            <person name="Shoguchi E."/>
            <person name="Ueno K."/>
            <person name="Yamada L."/>
            <person name="Matsumoto J."/>
            <person name="Wasserscheid J."/>
            <person name="Dewar K."/>
            <person name="Wiley G.B."/>
            <person name="Macmil S.L."/>
            <person name="Roe B.A."/>
            <person name="Zeller R.W."/>
            <person name="Hastings K.E."/>
            <person name="Lemaire P."/>
            <person name="Lindquist E."/>
            <person name="Endo T."/>
            <person name="Hotta K."/>
            <person name="Inaba K."/>
        </authorList>
    </citation>
    <scope>NUCLEOTIDE SEQUENCE [LARGE SCALE GENOMIC DNA]</scope>
    <source>
        <strain evidence="13">wild type</strain>
    </source>
</reference>
<dbReference type="Gene3D" id="1.20.1440.80">
    <property type="entry name" value="Gap junction channel protein cysteine-rich domain"/>
    <property type="match status" value="1"/>
</dbReference>
<evidence type="ECO:0000313" key="14">
    <source>
        <dbReference type="Proteomes" id="UP000008144"/>
    </source>
</evidence>